<protein>
    <submittedName>
        <fullName evidence="1">Uncharacterized protein</fullName>
    </submittedName>
</protein>
<organism evidence="1 2">
    <name type="scientific">Lupinus albus</name>
    <name type="common">White lupine</name>
    <name type="synonym">Lupinus termis</name>
    <dbReference type="NCBI Taxonomy" id="3870"/>
    <lineage>
        <taxon>Eukaryota</taxon>
        <taxon>Viridiplantae</taxon>
        <taxon>Streptophyta</taxon>
        <taxon>Embryophyta</taxon>
        <taxon>Tracheophyta</taxon>
        <taxon>Spermatophyta</taxon>
        <taxon>Magnoliopsida</taxon>
        <taxon>eudicotyledons</taxon>
        <taxon>Gunneridae</taxon>
        <taxon>Pentapetalae</taxon>
        <taxon>rosids</taxon>
        <taxon>fabids</taxon>
        <taxon>Fabales</taxon>
        <taxon>Fabaceae</taxon>
        <taxon>Papilionoideae</taxon>
        <taxon>50 kb inversion clade</taxon>
        <taxon>genistoids sensu lato</taxon>
        <taxon>core genistoids</taxon>
        <taxon>Genisteae</taxon>
        <taxon>Lupinus</taxon>
    </lineage>
</organism>
<gene>
    <name evidence="1" type="ORF">Lalb_Chr05g0222831</name>
</gene>
<sequence>MMASNPIIEKKFPFIYHMKVHYLGFLLRNMFIRLQSGSPHLGLSYDYYKILQHYNKIIWGHL</sequence>
<evidence type="ECO:0000313" key="1">
    <source>
        <dbReference type="EMBL" id="KAE9613949.1"/>
    </source>
</evidence>
<proteinExistence type="predicted"/>
<dbReference type="EMBL" id="WOCE01000005">
    <property type="protein sequence ID" value="KAE9613949.1"/>
    <property type="molecule type" value="Genomic_DNA"/>
</dbReference>
<dbReference type="AlphaFoldDB" id="A0A6A4QKE2"/>
<accession>A0A6A4QKE2</accession>
<keyword evidence="2" id="KW-1185">Reference proteome</keyword>
<evidence type="ECO:0000313" key="2">
    <source>
        <dbReference type="Proteomes" id="UP000447434"/>
    </source>
</evidence>
<reference evidence="2" key="1">
    <citation type="journal article" date="2020" name="Nat. Commun.">
        <title>Genome sequence of the cluster root forming white lupin.</title>
        <authorList>
            <person name="Hufnagel B."/>
            <person name="Marques A."/>
            <person name="Soriano A."/>
            <person name="Marques L."/>
            <person name="Divol F."/>
            <person name="Doumas P."/>
            <person name="Sallet E."/>
            <person name="Mancinotti D."/>
            <person name="Carrere S."/>
            <person name="Marande W."/>
            <person name="Arribat S."/>
            <person name="Keller J."/>
            <person name="Huneau C."/>
            <person name="Blein T."/>
            <person name="Aime D."/>
            <person name="Laguerre M."/>
            <person name="Taylor J."/>
            <person name="Schubert V."/>
            <person name="Nelson M."/>
            <person name="Geu-Flores F."/>
            <person name="Crespi M."/>
            <person name="Gallardo-Guerrero K."/>
            <person name="Delaux P.-M."/>
            <person name="Salse J."/>
            <person name="Berges H."/>
            <person name="Guyot R."/>
            <person name="Gouzy J."/>
            <person name="Peret B."/>
        </authorList>
    </citation>
    <scope>NUCLEOTIDE SEQUENCE [LARGE SCALE GENOMIC DNA]</scope>
    <source>
        <strain evidence="2">cv. Amiga</strain>
    </source>
</reference>
<name>A0A6A4QKE2_LUPAL</name>
<dbReference type="Proteomes" id="UP000447434">
    <property type="component" value="Chromosome 5"/>
</dbReference>
<comment type="caution">
    <text evidence="1">The sequence shown here is derived from an EMBL/GenBank/DDBJ whole genome shotgun (WGS) entry which is preliminary data.</text>
</comment>